<reference evidence="3" key="1">
    <citation type="journal article" date="2020" name="Stud. Mycol.">
        <title>101 Dothideomycetes genomes: a test case for predicting lifestyles and emergence of pathogens.</title>
        <authorList>
            <person name="Haridas S."/>
            <person name="Albert R."/>
            <person name="Binder M."/>
            <person name="Bloem J."/>
            <person name="Labutti K."/>
            <person name="Salamov A."/>
            <person name="Andreopoulos B."/>
            <person name="Baker S."/>
            <person name="Barry K."/>
            <person name="Bills G."/>
            <person name="Bluhm B."/>
            <person name="Cannon C."/>
            <person name="Castanera R."/>
            <person name="Culley D."/>
            <person name="Daum C."/>
            <person name="Ezra D."/>
            <person name="Gonzalez J."/>
            <person name="Henrissat B."/>
            <person name="Kuo A."/>
            <person name="Liang C."/>
            <person name="Lipzen A."/>
            <person name="Lutzoni F."/>
            <person name="Magnuson J."/>
            <person name="Mondo S."/>
            <person name="Nolan M."/>
            <person name="Ohm R."/>
            <person name="Pangilinan J."/>
            <person name="Park H.-J."/>
            <person name="Ramirez L."/>
            <person name="Alfaro M."/>
            <person name="Sun H."/>
            <person name="Tritt A."/>
            <person name="Yoshinaga Y."/>
            <person name="Zwiers L.-H."/>
            <person name="Turgeon B."/>
            <person name="Goodwin S."/>
            <person name="Spatafora J."/>
            <person name="Crous P."/>
            <person name="Grigoriev I."/>
        </authorList>
    </citation>
    <scope>NUCLEOTIDE SEQUENCE</scope>
    <source>
        <strain evidence="3">CBS 262.69</strain>
    </source>
</reference>
<keyword evidence="1" id="KW-0808">Transferase</keyword>
<gene>
    <name evidence="3" type="ORF">EJ06DRAFT_557025</name>
</gene>
<keyword evidence="4" id="KW-1185">Reference proteome</keyword>
<dbReference type="PANTHER" id="PTHR23079:SF17">
    <property type="entry name" value="RNA-DEPENDENT RNA POLYMERASE"/>
    <property type="match status" value="1"/>
</dbReference>
<accession>A0A6G1HVU5</accession>
<evidence type="ECO:0000256" key="1">
    <source>
        <dbReference type="RuleBase" id="RU363098"/>
    </source>
</evidence>
<evidence type="ECO:0000313" key="3">
    <source>
        <dbReference type="EMBL" id="KAF2399939.1"/>
    </source>
</evidence>
<sequence>MKNDTVGLLSVLHLVLSDQRERGTQDPDCIQLAEMVSTALDYCKTGIKVDMSKLPRFDRKLRPDFLAPSPRVRIHKQDATIEMYKIEDELSDPVKVLDPETRPTQFYETQNVNGKLYRKIDDRAFSENMKRQSHASGSLESSALLEEALDHVLRAMKGIQWENYGIFAQDVKRVYERNLMDTLYTCSLNSAHMMHEIEMVTGFLLGIIKGKQRGEQVANMRRRFSEDVQYTRDHIRMGNDGDTSEALPRSIACFHLAMQEPGRDMGKEGRLLSWKYVAAAVCLEELEKFPGPLLEQTRRARKAE</sequence>
<dbReference type="Pfam" id="PF05183">
    <property type="entry name" value="RdRP"/>
    <property type="match status" value="1"/>
</dbReference>
<dbReference type="EMBL" id="ML996696">
    <property type="protein sequence ID" value="KAF2399939.1"/>
    <property type="molecule type" value="Genomic_DNA"/>
</dbReference>
<keyword evidence="1" id="KW-0548">Nucleotidyltransferase</keyword>
<organism evidence="3 4">
    <name type="scientific">Trichodelitschia bisporula</name>
    <dbReference type="NCBI Taxonomy" id="703511"/>
    <lineage>
        <taxon>Eukaryota</taxon>
        <taxon>Fungi</taxon>
        <taxon>Dikarya</taxon>
        <taxon>Ascomycota</taxon>
        <taxon>Pezizomycotina</taxon>
        <taxon>Dothideomycetes</taxon>
        <taxon>Dothideomycetes incertae sedis</taxon>
        <taxon>Phaeotrichales</taxon>
        <taxon>Phaeotrichaceae</taxon>
        <taxon>Trichodelitschia</taxon>
    </lineage>
</organism>
<dbReference type="InterPro" id="IPR057596">
    <property type="entry name" value="RDRP_core"/>
</dbReference>
<dbReference type="GO" id="GO:0003723">
    <property type="term" value="F:RNA binding"/>
    <property type="evidence" value="ECO:0007669"/>
    <property type="project" value="UniProtKB-KW"/>
</dbReference>
<dbReference type="OrthoDB" id="6513042at2759"/>
<name>A0A6G1HVU5_9PEZI</name>
<dbReference type="GO" id="GO:0003968">
    <property type="term" value="F:RNA-directed RNA polymerase activity"/>
    <property type="evidence" value="ECO:0007669"/>
    <property type="project" value="UniProtKB-KW"/>
</dbReference>
<dbReference type="AlphaFoldDB" id="A0A6G1HVU5"/>
<comment type="catalytic activity">
    <reaction evidence="1">
        <text>RNA(n) + a ribonucleoside 5'-triphosphate = RNA(n+1) + diphosphate</text>
        <dbReference type="Rhea" id="RHEA:21248"/>
        <dbReference type="Rhea" id="RHEA-COMP:14527"/>
        <dbReference type="Rhea" id="RHEA-COMP:17342"/>
        <dbReference type="ChEBI" id="CHEBI:33019"/>
        <dbReference type="ChEBI" id="CHEBI:61557"/>
        <dbReference type="ChEBI" id="CHEBI:140395"/>
        <dbReference type="EC" id="2.7.7.48"/>
    </reaction>
</comment>
<keyword evidence="1" id="KW-0696">RNA-directed RNA polymerase</keyword>
<comment type="similarity">
    <text evidence="1">Belongs to the RdRP family.</text>
</comment>
<dbReference type="Proteomes" id="UP000799640">
    <property type="component" value="Unassembled WGS sequence"/>
</dbReference>
<dbReference type="GO" id="GO:0030422">
    <property type="term" value="P:siRNA processing"/>
    <property type="evidence" value="ECO:0007669"/>
    <property type="project" value="TreeGrafter"/>
</dbReference>
<keyword evidence="1" id="KW-0694">RNA-binding</keyword>
<protein>
    <recommendedName>
        <fullName evidence="1">RNA-dependent RNA polymerase</fullName>
        <ecNumber evidence="1">2.7.7.48</ecNumber>
    </recommendedName>
</protein>
<proteinExistence type="inferred from homology"/>
<evidence type="ECO:0000313" key="4">
    <source>
        <dbReference type="Proteomes" id="UP000799640"/>
    </source>
</evidence>
<evidence type="ECO:0000259" key="2">
    <source>
        <dbReference type="Pfam" id="PF05183"/>
    </source>
</evidence>
<dbReference type="GO" id="GO:0031380">
    <property type="term" value="C:nuclear RNA-directed RNA polymerase complex"/>
    <property type="evidence" value="ECO:0007669"/>
    <property type="project" value="TreeGrafter"/>
</dbReference>
<dbReference type="PANTHER" id="PTHR23079">
    <property type="entry name" value="RNA-DEPENDENT RNA POLYMERASE"/>
    <property type="match status" value="1"/>
</dbReference>
<feature type="domain" description="RDRP core" evidence="2">
    <location>
        <begin position="1"/>
        <end position="120"/>
    </location>
</feature>
<dbReference type="InterPro" id="IPR007855">
    <property type="entry name" value="RDRP"/>
</dbReference>
<dbReference type="EC" id="2.7.7.48" evidence="1"/>